<proteinExistence type="predicted"/>
<dbReference type="EMBL" id="JANIBM010000062">
    <property type="protein sequence ID" value="MCQ8183659.1"/>
    <property type="molecule type" value="Genomic_DNA"/>
</dbReference>
<gene>
    <name evidence="1" type="ORF">NP603_21305</name>
</gene>
<protein>
    <submittedName>
        <fullName evidence="1">Uncharacterized protein</fullName>
    </submittedName>
</protein>
<name>A0ABT1UN65_9GAMM</name>
<accession>A0ABT1UN65</accession>
<comment type="caution">
    <text evidence="1">The sequence shown here is derived from an EMBL/GenBank/DDBJ whole genome shotgun (WGS) entry which is preliminary data.</text>
</comment>
<dbReference type="Proteomes" id="UP001524569">
    <property type="component" value="Unassembled WGS sequence"/>
</dbReference>
<evidence type="ECO:0000313" key="2">
    <source>
        <dbReference type="Proteomes" id="UP001524569"/>
    </source>
</evidence>
<dbReference type="RefSeq" id="WP_256612879.1">
    <property type="nucleotide sequence ID" value="NZ_JANIBM010000062.1"/>
</dbReference>
<reference evidence="1 2" key="1">
    <citation type="submission" date="2022-07" db="EMBL/GenBank/DDBJ databases">
        <title>Methylomonas rivi sp. nov., Methylomonas rosea sp. nov., Methylomonas aureus sp. nov. and Methylomonas subterranea sp. nov., four novel methanotrophs isolated from a freshwater creek and the deep terrestrial subsurface.</title>
        <authorList>
            <person name="Abin C."/>
            <person name="Sankaranarayanan K."/>
            <person name="Garner C."/>
            <person name="Sindelar R."/>
            <person name="Kotary K."/>
            <person name="Garner R."/>
            <person name="Barclay S."/>
            <person name="Lawson P."/>
            <person name="Krumholz L."/>
        </authorList>
    </citation>
    <scope>NUCLEOTIDE SEQUENCE [LARGE SCALE GENOMIC DNA]</scope>
    <source>
        <strain evidence="1 2">SURF-1</strain>
    </source>
</reference>
<organism evidence="1 2">
    <name type="scientific">Methylomonas aurea</name>
    <dbReference type="NCBI Taxonomy" id="2952224"/>
    <lineage>
        <taxon>Bacteria</taxon>
        <taxon>Pseudomonadati</taxon>
        <taxon>Pseudomonadota</taxon>
        <taxon>Gammaproteobacteria</taxon>
        <taxon>Methylococcales</taxon>
        <taxon>Methylococcaceae</taxon>
        <taxon>Methylomonas</taxon>
    </lineage>
</organism>
<keyword evidence="2" id="KW-1185">Reference proteome</keyword>
<sequence length="73" mass="7896">MKLQIAVPATGSPFEADVLYANLAWGNANFGRIQGHSLADGHQSGYYLDRKQRTVFALKCNISMVNVAGDPIS</sequence>
<evidence type="ECO:0000313" key="1">
    <source>
        <dbReference type="EMBL" id="MCQ8183659.1"/>
    </source>
</evidence>